<dbReference type="EMBL" id="AK367349">
    <property type="protein sequence ID" value="BAJ98552.1"/>
    <property type="molecule type" value="mRNA"/>
</dbReference>
<proteinExistence type="evidence at transcript level"/>
<keyword evidence="1" id="KW-0732">Signal</keyword>
<organism evidence="2">
    <name type="scientific">Hordeum vulgare subsp. vulgare</name>
    <name type="common">Domesticated barley</name>
    <dbReference type="NCBI Taxonomy" id="112509"/>
    <lineage>
        <taxon>Eukaryota</taxon>
        <taxon>Viridiplantae</taxon>
        <taxon>Streptophyta</taxon>
        <taxon>Embryophyta</taxon>
        <taxon>Tracheophyta</taxon>
        <taxon>Spermatophyta</taxon>
        <taxon>Magnoliopsida</taxon>
        <taxon>Liliopsida</taxon>
        <taxon>Poales</taxon>
        <taxon>Poaceae</taxon>
        <taxon>BOP clade</taxon>
        <taxon>Pooideae</taxon>
        <taxon>Triticodae</taxon>
        <taxon>Triticeae</taxon>
        <taxon>Hordeinae</taxon>
        <taxon>Hordeum</taxon>
    </lineage>
</organism>
<feature type="chain" id="PRO_5003281491" evidence="1">
    <location>
        <begin position="17"/>
        <end position="113"/>
    </location>
</feature>
<protein>
    <submittedName>
        <fullName evidence="2">Predicted protein</fullName>
    </submittedName>
</protein>
<sequence length="113" mass="12396">MQNLIILGLSLVIVHSITLRHDCGQAHMQPLFFECCPTPFIYDDATLSCICPPDTPLLSPNNTCSICPSDTHWDQQSASCVGCKGGRVYNRDLEVCMCPPQHVLNKAGECITC</sequence>
<evidence type="ECO:0000256" key="1">
    <source>
        <dbReference type="SAM" id="SignalP"/>
    </source>
</evidence>
<reference evidence="2" key="1">
    <citation type="journal article" date="2011" name="Plant Physiol.">
        <title>Comprehensive sequence analysis of 24,783 barley full-length cDNAs derived from 12 clone libraries.</title>
        <authorList>
            <person name="Matsumoto T."/>
            <person name="Tanaka T."/>
            <person name="Sakai H."/>
            <person name="Amano N."/>
            <person name="Kanamori H."/>
            <person name="Kurita K."/>
            <person name="Kikuta A."/>
            <person name="Kamiya K."/>
            <person name="Yamamoto M."/>
            <person name="Ikawa H."/>
            <person name="Fujii N."/>
            <person name="Hori K."/>
            <person name="Itoh T."/>
            <person name="Sato K."/>
        </authorList>
    </citation>
    <scope>NUCLEOTIDE SEQUENCE</scope>
    <source>
        <tissue evidence="2">Shoot and root</tissue>
    </source>
</reference>
<evidence type="ECO:0000313" key="2">
    <source>
        <dbReference type="EMBL" id="BAJ98552.1"/>
    </source>
</evidence>
<name>F2DTY1_HORVV</name>
<dbReference type="InterPro" id="IPR009030">
    <property type="entry name" value="Growth_fac_rcpt_cys_sf"/>
</dbReference>
<feature type="signal peptide" evidence="1">
    <location>
        <begin position="1"/>
        <end position="16"/>
    </location>
</feature>
<dbReference type="SUPFAM" id="SSF57184">
    <property type="entry name" value="Growth factor receptor domain"/>
    <property type="match status" value="1"/>
</dbReference>
<accession>F2DTY1</accession>
<dbReference type="AlphaFoldDB" id="F2DTY1"/>